<feature type="domain" description="LamG-like jellyroll fold" evidence="4">
    <location>
        <begin position="340"/>
        <end position="483"/>
    </location>
</feature>
<dbReference type="SUPFAM" id="SSF49452">
    <property type="entry name" value="Starch-binding domain-like"/>
    <property type="match status" value="3"/>
</dbReference>
<evidence type="ECO:0000313" key="5">
    <source>
        <dbReference type="EMBL" id="MBU2667094.1"/>
    </source>
</evidence>
<name>A0ABS5YUF8_9ACTN</name>
<evidence type="ECO:0000256" key="2">
    <source>
        <dbReference type="ARBA" id="ARBA00023157"/>
    </source>
</evidence>
<dbReference type="SUPFAM" id="SSF49464">
    <property type="entry name" value="Carboxypeptidase regulatory domain-like"/>
    <property type="match status" value="1"/>
</dbReference>
<evidence type="ECO:0000256" key="3">
    <source>
        <dbReference type="SAM" id="MobiDB-lite"/>
    </source>
</evidence>
<proteinExistence type="predicted"/>
<keyword evidence="1" id="KW-0732">Signal</keyword>
<protein>
    <submittedName>
        <fullName evidence="5">Carboxypeptidase regulatory-like domain-containing protein</fullName>
    </submittedName>
</protein>
<gene>
    <name evidence="5" type="ORF">KOI35_26660</name>
</gene>
<dbReference type="Proteomes" id="UP001519654">
    <property type="component" value="Unassembled WGS sequence"/>
</dbReference>
<comment type="caution">
    <text evidence="5">The sequence shown here is derived from an EMBL/GenBank/DDBJ whole genome shotgun (WGS) entry which is preliminary data.</text>
</comment>
<dbReference type="EMBL" id="JAHKKG010000008">
    <property type="protein sequence ID" value="MBU2667094.1"/>
    <property type="molecule type" value="Genomic_DNA"/>
</dbReference>
<accession>A0ABS5YUF8</accession>
<dbReference type="Pfam" id="PF13385">
    <property type="entry name" value="Laminin_G_3"/>
    <property type="match status" value="1"/>
</dbReference>
<keyword evidence="6" id="KW-1185">Reference proteome</keyword>
<dbReference type="PANTHER" id="PTHR46943">
    <property type="entry name" value="PENTRAXIN-RELATED PROTEIN PTX3"/>
    <property type="match status" value="1"/>
</dbReference>
<keyword evidence="2" id="KW-1015">Disulfide bond</keyword>
<feature type="compositionally biased region" description="Polar residues" evidence="3">
    <location>
        <begin position="277"/>
        <end position="293"/>
    </location>
</feature>
<sequence>MVALGASRGWTSVSLGLRAYDETTLKQWKRFNPSTARLSITFNRPPKALDARTSDGHKCAVGTSRPYVLWTTPVVLAGKQSDPDGGELTTDFYWWEKTNGARSELNKVTQSNGNNAIVSRQIPAGRLVDGGTYVWQAKTSDGSLSTWSGTCEFTVDATPPPAPGVITSGDYSQTEPRGGVGLAGTFTVAPPSTRPHEVVAYAWTLDSGRQASTPTVPKNANNSATIKAVPLHDGINRLHVWSKDHAGRFSTNPSTFTFTVRAGTGPAAEWTFDETDGSATDISEHGNTATLGGSASRVDGRSKAGKALALNGTSGFAATAAAPTYPHPDTGAATAVRTDNSFTVTARVRLTSTSGVTGQRTAVAASGNRTSAYTLGYSGADNRWRFAMAGADADNPAVTQVLSNAAPVAGRWTHLAAVYDGPTRKLTLYVNGVAQSATAALTGGFNAAGAVTIGKRKWNGADDGFLNGAVDDVRVYSFAETAAKLAPLSLPLPPVLSFTDGVGSVKKGGTIRVTISAGGDTNVTKYRYSLGGTALDSSQTPTAVGGDVTVPVPVGSIAGERPLHAVAVSGDRDSPLAQIEIDVLLGALLSGTVLDLATSELAVGATVRLQPGNIVATTDDDGAFSFPDLVQGDYTVTASFGGRCGQAGKQAFEVSSEGLTLEVYLRRASSNLGHLCTERTAAFPTGVNVLPLVGDDAVTVVALPFLFPHFGGAYRSMWVDTNGLVSFEDPLGAHPHVAGEPLVSAAEPNAVVAPFWDDLVIDSAASIRTAVTGSGSAQQFVVEWRNAHRKGNTAQRLSFAVTLGADGTVTTNYDGLDNATEQGSNALVGLESPEGDDGFAYSSDESALVNGKAIVFTPPNVDGGFETHNLTGKLTNAAGQSVAGAMVQLDPSGLTTTTAADGAYSFFGLVEDSYTVTTRKPGRCDEQAQTQVDLTADTVTNLRLAPDHGVMGYACAVGAGGFVAAGTVLPLTGDDVETDVTLPFPVQFYGRTATTATVSTNGWAAVGGGYLEALWGDLVVDGSATVRTQTTGSAPNRAFVIEWRDVLFIGTSERTTFELVLHENGRIAYHYAVAGTDLQKGGNATVGLEAMSSRVHDYYSNWEPLLTANSSITWTPTGTGAVSGVLTEAVTTDPIANVTVTLNPGNRTVRTSADGSYQFADLPPGAYQLIASRGDDKCLGQYATATVYKTQGDVSTDLSLNDDADTYYHCTTAAQPFITADTVQPFTGDDEMWKVTAPFPVSLYGETTTSPWISTNGFVSLAPEGSTDSAATPVPSGAVDGTPNSAVYPFWGDWVIDDQAAIATKVTGTAPNRQWIVEWRDAAWYGNDTVRVSFEAIFAENGGITFAYDGIDPQNPIERGANATVGIENTDGTVAFQYLYGADLLDSGLGIRFTPDVPSENSITGTVTCGDNPVENATVTAGGVTATTYGDGYYSLDGVPAKTWTVVATVPGGDCTGSTVRSVLVGRNPVVADFTLQTTPIDTGYTVGEAEIPYAALSGTSLLNGHGAWTTVDLPFPISAYGASATTLRIGTEGSLELAGAAYLYPFRGDWVADDQSAVLTAVRGAAPDRQFVVEWRNVRHQGDQSTRFTFQAILDESGGLSFVHPTNDGSYLKSGGMSLIGIQSADGASALLYADRRAVLRPGHGIRFVPSVP</sequence>
<dbReference type="InterPro" id="IPR013320">
    <property type="entry name" value="ConA-like_dom_sf"/>
</dbReference>
<dbReference type="PANTHER" id="PTHR46943:SF1">
    <property type="entry name" value="PENTRAXIN-RELATED PROTEIN PTX3"/>
    <property type="match status" value="1"/>
</dbReference>
<dbReference type="Pfam" id="PF13620">
    <property type="entry name" value="CarboxypepD_reg"/>
    <property type="match status" value="3"/>
</dbReference>
<dbReference type="InterPro" id="IPR008969">
    <property type="entry name" value="CarboxyPept-like_regulatory"/>
</dbReference>
<dbReference type="SUPFAM" id="SSF49899">
    <property type="entry name" value="Concanavalin A-like lectins/glucanases"/>
    <property type="match status" value="1"/>
</dbReference>
<dbReference type="SMART" id="SM00560">
    <property type="entry name" value="LamGL"/>
    <property type="match status" value="1"/>
</dbReference>
<evidence type="ECO:0000313" key="6">
    <source>
        <dbReference type="Proteomes" id="UP001519654"/>
    </source>
</evidence>
<organism evidence="5 6">
    <name type="scientific">Paractinoplanes bogorensis</name>
    <dbReference type="NCBI Taxonomy" id="1610840"/>
    <lineage>
        <taxon>Bacteria</taxon>
        <taxon>Bacillati</taxon>
        <taxon>Actinomycetota</taxon>
        <taxon>Actinomycetes</taxon>
        <taxon>Micromonosporales</taxon>
        <taxon>Micromonosporaceae</taxon>
        <taxon>Paractinoplanes</taxon>
    </lineage>
</organism>
<evidence type="ECO:0000256" key="1">
    <source>
        <dbReference type="ARBA" id="ARBA00022729"/>
    </source>
</evidence>
<dbReference type="InterPro" id="IPR013784">
    <property type="entry name" value="Carb-bd-like_fold"/>
</dbReference>
<dbReference type="InterPro" id="IPR042837">
    <property type="entry name" value="PTX3"/>
</dbReference>
<evidence type="ECO:0000259" key="4">
    <source>
        <dbReference type="SMART" id="SM00560"/>
    </source>
</evidence>
<feature type="region of interest" description="Disordered" evidence="3">
    <location>
        <begin position="277"/>
        <end position="298"/>
    </location>
</feature>
<dbReference type="InterPro" id="IPR006558">
    <property type="entry name" value="LamG-like"/>
</dbReference>
<dbReference type="Gene3D" id="2.60.40.1120">
    <property type="entry name" value="Carboxypeptidase-like, regulatory domain"/>
    <property type="match status" value="4"/>
</dbReference>
<dbReference type="Gene3D" id="2.60.120.200">
    <property type="match status" value="1"/>
</dbReference>
<reference evidence="5 6" key="1">
    <citation type="submission" date="2021-06" db="EMBL/GenBank/DDBJ databases">
        <title>Actinoplanes lichenicola sp. nov., and Actinoplanes ovalisporus sp. nov., isolated from lichen in Thailand.</title>
        <authorList>
            <person name="Saeng-In P."/>
            <person name="Kanchanasin P."/>
            <person name="Yuki M."/>
            <person name="Kudo T."/>
            <person name="Ohkuma M."/>
            <person name="Phongsopitanun W."/>
            <person name="Tanasupawat S."/>
        </authorList>
    </citation>
    <scope>NUCLEOTIDE SEQUENCE [LARGE SCALE GENOMIC DNA]</scope>
    <source>
        <strain evidence="5 6">NBRC 110975</strain>
    </source>
</reference>